<dbReference type="AlphaFoldDB" id="A0A1S1HL22"/>
<evidence type="ECO:0000313" key="2">
    <source>
        <dbReference type="Proteomes" id="UP000179467"/>
    </source>
</evidence>
<keyword evidence="2" id="KW-1185">Reference proteome</keyword>
<dbReference type="RefSeq" id="WP_015457820.1">
    <property type="nucleotide sequence ID" value="NZ_MIPT01000001.1"/>
</dbReference>
<dbReference type="Proteomes" id="UP000179467">
    <property type="component" value="Unassembled WGS sequence"/>
</dbReference>
<organism evidence="1 2">
    <name type="scientific">Edaphosphingomonas haloaromaticamans</name>
    <dbReference type="NCBI Taxonomy" id="653954"/>
    <lineage>
        <taxon>Bacteria</taxon>
        <taxon>Pseudomonadati</taxon>
        <taxon>Pseudomonadota</taxon>
        <taxon>Alphaproteobacteria</taxon>
        <taxon>Sphingomonadales</taxon>
        <taxon>Rhizorhabdaceae</taxon>
        <taxon>Edaphosphingomonas</taxon>
    </lineage>
</organism>
<comment type="caution">
    <text evidence="1">The sequence shown here is derived from an EMBL/GenBank/DDBJ whole genome shotgun (WGS) entry which is preliminary data.</text>
</comment>
<proteinExistence type="predicted"/>
<dbReference type="EMBL" id="MIPT01000001">
    <property type="protein sequence ID" value="OHT21230.1"/>
    <property type="molecule type" value="Genomic_DNA"/>
</dbReference>
<evidence type="ECO:0000313" key="1">
    <source>
        <dbReference type="EMBL" id="OHT21230.1"/>
    </source>
</evidence>
<reference evidence="1 2" key="1">
    <citation type="submission" date="2016-09" db="EMBL/GenBank/DDBJ databases">
        <title>Metabolic pathway, cell adaptation mechanisms and a novel monoxygenase revealed through proteogenomic-transcription analysis of a Sphingomonas haloaromaticamans strain degrading the fungicide ortho-phenylphenol.</title>
        <authorList>
            <person name="Perruchon C."/>
            <person name="Papadopoulou E.S."/>
            <person name="Rousidou C."/>
            <person name="Vasileiadis S."/>
            <person name="Tanou G."/>
            <person name="Amoutzias G."/>
            <person name="Molassiotis A."/>
            <person name="Karpouzas D.G."/>
        </authorList>
    </citation>
    <scope>NUCLEOTIDE SEQUENCE [LARGE SCALE GENOMIC DNA]</scope>
    <source>
        <strain evidence="1 2">P3</strain>
    </source>
</reference>
<name>A0A1S1HL22_9SPHN</name>
<gene>
    <name evidence="1" type="ORF">BHE75_03236</name>
</gene>
<accession>A0A1S1HL22</accession>
<evidence type="ECO:0008006" key="3">
    <source>
        <dbReference type="Google" id="ProtNLM"/>
    </source>
</evidence>
<dbReference type="OrthoDB" id="4638417at2"/>
<protein>
    <recommendedName>
        <fullName evidence="3">NIPSNAP domain-containing protein</fullName>
    </recommendedName>
</protein>
<sequence>MSTATTIYVIDEIVALPGKGRALLEAYHERYAPGARARGMALDRVLVSPPMWLDDDSNTITISWTIQGAPAWWGMSFQSRNDPGVADWWAEVDEMIVRRSRHFATAESDIAEICNV</sequence>